<dbReference type="SMART" id="SM00860">
    <property type="entry name" value="SMI1_KNR4"/>
    <property type="match status" value="1"/>
</dbReference>
<dbReference type="OrthoDB" id="4253746at2"/>
<protein>
    <recommendedName>
        <fullName evidence="1">Knr4/Smi1-like domain-containing protein</fullName>
    </recommendedName>
</protein>
<evidence type="ECO:0000313" key="3">
    <source>
        <dbReference type="Proteomes" id="UP000002968"/>
    </source>
</evidence>
<evidence type="ECO:0000313" key="2">
    <source>
        <dbReference type="EMBL" id="EFL38281.1"/>
    </source>
</evidence>
<reference evidence="2" key="1">
    <citation type="submission" date="2009-02" db="EMBL/GenBank/DDBJ databases">
        <title>Annotation of Streptomyces griseoflavus strain Tu4000.</title>
        <authorList>
            <consortium name="The Broad Institute Genome Sequencing Platform"/>
            <consortium name="Broad Institute Microbial Sequencing Center"/>
            <person name="Fischbach M."/>
            <person name="Godfrey P."/>
            <person name="Ward D."/>
            <person name="Young S."/>
            <person name="Zeng Q."/>
            <person name="Koehrsen M."/>
            <person name="Alvarado L."/>
            <person name="Berlin A.M."/>
            <person name="Bochicchio J."/>
            <person name="Borenstein D."/>
            <person name="Chapman S.B."/>
            <person name="Chen Z."/>
            <person name="Engels R."/>
            <person name="Freedman E."/>
            <person name="Gellesch M."/>
            <person name="Goldberg J."/>
            <person name="Griggs A."/>
            <person name="Gujja S."/>
            <person name="Heilman E.R."/>
            <person name="Heiman D.I."/>
            <person name="Hepburn T.A."/>
            <person name="Howarth C."/>
            <person name="Jen D."/>
            <person name="Larson L."/>
            <person name="Lewis B."/>
            <person name="Mehta T."/>
            <person name="Park D."/>
            <person name="Pearson M."/>
            <person name="Richards J."/>
            <person name="Roberts A."/>
            <person name="Saif S."/>
            <person name="Shea T.D."/>
            <person name="Shenoy N."/>
            <person name="Sisk P."/>
            <person name="Stolte C."/>
            <person name="Sykes S.N."/>
            <person name="Thomson T."/>
            <person name="Walk T."/>
            <person name="White J."/>
            <person name="Yandava C."/>
            <person name="Straight P."/>
            <person name="Clardy J."/>
            <person name="Hung D."/>
            <person name="Kolter R."/>
            <person name="Mekalanos J."/>
            <person name="Walker S."/>
            <person name="Walsh C.T."/>
            <person name="Wieland-Brown L.C."/>
            <person name="Haas B."/>
            <person name="Nusbaum C."/>
            <person name="Birren B."/>
        </authorList>
    </citation>
    <scope>NUCLEOTIDE SEQUENCE [LARGE SCALE GENOMIC DNA]</scope>
    <source>
        <strain evidence="2">Tu4000</strain>
    </source>
</reference>
<dbReference type="HOGENOM" id="CLU_1420728_0_0_11"/>
<sequence>MSHNFTDSVIRMLGEVRVVPALVATWGELERELGVRLPDDYKEILGRYAPIQLNGHLFLKHPSTPRWNLGRWMEETVQAFSRSDLTDLERLGFTGPIFGAPSGLIPLLNTDRGEDLFGAVEEDTGKWRLFSCDGDEALYYEYGMSFSEWLYRYLIGEDMFGPGSGVFYPGPIVFESMPMSGTERSVKWKGPERGM</sequence>
<organism evidence="2 3">
    <name type="scientific">Streptomyces griseoflavus Tu4000</name>
    <dbReference type="NCBI Taxonomy" id="467200"/>
    <lineage>
        <taxon>Bacteria</taxon>
        <taxon>Bacillati</taxon>
        <taxon>Actinomycetota</taxon>
        <taxon>Actinomycetes</taxon>
        <taxon>Kitasatosporales</taxon>
        <taxon>Streptomycetaceae</taxon>
        <taxon>Streptomyces</taxon>
    </lineage>
</organism>
<dbReference type="RefSeq" id="WP_004923362.1">
    <property type="nucleotide sequence ID" value="NZ_GG657758.1"/>
</dbReference>
<accession>D9XU82</accession>
<dbReference type="AlphaFoldDB" id="D9XU82"/>
<dbReference type="InterPro" id="IPR018958">
    <property type="entry name" value="Knr4/Smi1-like_dom"/>
</dbReference>
<feature type="domain" description="Knr4/Smi1-like" evidence="1">
    <location>
        <begin position="20"/>
        <end position="152"/>
    </location>
</feature>
<keyword evidence="3" id="KW-1185">Reference proteome</keyword>
<dbReference type="STRING" id="467200.SSRG_01085"/>
<dbReference type="InterPro" id="IPR037883">
    <property type="entry name" value="Knr4/Smi1-like_sf"/>
</dbReference>
<proteinExistence type="predicted"/>
<dbReference type="Pfam" id="PF09346">
    <property type="entry name" value="SMI1_KNR4"/>
    <property type="match status" value="1"/>
</dbReference>
<gene>
    <name evidence="2" type="ORF">SSRG_01085</name>
</gene>
<evidence type="ECO:0000259" key="1">
    <source>
        <dbReference type="SMART" id="SM00860"/>
    </source>
</evidence>
<name>D9XU82_9ACTN</name>
<dbReference type="EMBL" id="GG657758">
    <property type="protein sequence ID" value="EFL38281.1"/>
    <property type="molecule type" value="Genomic_DNA"/>
</dbReference>
<dbReference type="Gene3D" id="3.40.1580.10">
    <property type="entry name" value="SMI1/KNR4-like"/>
    <property type="match status" value="1"/>
</dbReference>
<dbReference type="SUPFAM" id="SSF160631">
    <property type="entry name" value="SMI1/KNR4-like"/>
    <property type="match status" value="1"/>
</dbReference>
<dbReference type="Proteomes" id="UP000002968">
    <property type="component" value="Unassembled WGS sequence"/>
</dbReference>